<dbReference type="Proteomes" id="UP001209540">
    <property type="component" value="Unassembled WGS sequence"/>
</dbReference>
<evidence type="ECO:0000256" key="1">
    <source>
        <dbReference type="SAM" id="MobiDB-lite"/>
    </source>
</evidence>
<feature type="compositionally biased region" description="Low complexity" evidence="1">
    <location>
        <begin position="199"/>
        <end position="211"/>
    </location>
</feature>
<feature type="region of interest" description="Disordered" evidence="1">
    <location>
        <begin position="184"/>
        <end position="219"/>
    </location>
</feature>
<reference evidence="2" key="1">
    <citation type="journal article" date="2022" name="IScience">
        <title>Evolution of zygomycete secretomes and the origins of terrestrial fungal ecologies.</title>
        <authorList>
            <person name="Chang Y."/>
            <person name="Wang Y."/>
            <person name="Mondo S."/>
            <person name="Ahrendt S."/>
            <person name="Andreopoulos W."/>
            <person name="Barry K."/>
            <person name="Beard J."/>
            <person name="Benny G.L."/>
            <person name="Blankenship S."/>
            <person name="Bonito G."/>
            <person name="Cuomo C."/>
            <person name="Desiro A."/>
            <person name="Gervers K.A."/>
            <person name="Hundley H."/>
            <person name="Kuo A."/>
            <person name="LaButti K."/>
            <person name="Lang B.F."/>
            <person name="Lipzen A."/>
            <person name="O'Donnell K."/>
            <person name="Pangilinan J."/>
            <person name="Reynolds N."/>
            <person name="Sandor L."/>
            <person name="Smith M.E."/>
            <person name="Tsang A."/>
            <person name="Grigoriev I.V."/>
            <person name="Stajich J.E."/>
            <person name="Spatafora J.W."/>
        </authorList>
    </citation>
    <scope>NUCLEOTIDE SEQUENCE</scope>
    <source>
        <strain evidence="2">RSA 2281</strain>
    </source>
</reference>
<protein>
    <submittedName>
        <fullName evidence="2">Uncharacterized protein</fullName>
    </submittedName>
</protein>
<dbReference type="AlphaFoldDB" id="A0AAD5KC86"/>
<name>A0AAD5KC86_9FUNG</name>
<sequence>MTFGGKDGQDFVTVNKVNLGKSITDSCLYFTSNAFSKGGNIQIIKKGSTNKRLDFIQRQSAGFEDLVNILEGAGNDIALEKGRGDLTNRERLDQAIDSLEDGFRVDSLTLAVEDTGGLGNQSSKGVHIENTAIEVEKVTSGAINETKDSGGQTIQKGQVTNLGTVINDLSDTLSELRSVEGDGIGNRGSFGSIDGKTVNGSSGQESGNSSQCKETHFGF</sequence>
<proteinExistence type="predicted"/>
<evidence type="ECO:0000313" key="2">
    <source>
        <dbReference type="EMBL" id="KAI9266505.1"/>
    </source>
</evidence>
<comment type="caution">
    <text evidence="2">The sequence shown here is derived from an EMBL/GenBank/DDBJ whole genome shotgun (WGS) entry which is preliminary data.</text>
</comment>
<keyword evidence="3" id="KW-1185">Reference proteome</keyword>
<reference evidence="2" key="2">
    <citation type="submission" date="2023-02" db="EMBL/GenBank/DDBJ databases">
        <authorList>
            <consortium name="DOE Joint Genome Institute"/>
            <person name="Mondo S.J."/>
            <person name="Chang Y."/>
            <person name="Wang Y."/>
            <person name="Ahrendt S."/>
            <person name="Andreopoulos W."/>
            <person name="Barry K."/>
            <person name="Beard J."/>
            <person name="Benny G.L."/>
            <person name="Blankenship S."/>
            <person name="Bonito G."/>
            <person name="Cuomo C."/>
            <person name="Desiro A."/>
            <person name="Gervers K.A."/>
            <person name="Hundley H."/>
            <person name="Kuo A."/>
            <person name="LaButti K."/>
            <person name="Lang B.F."/>
            <person name="Lipzen A."/>
            <person name="O'Donnell K."/>
            <person name="Pangilinan J."/>
            <person name="Reynolds N."/>
            <person name="Sandor L."/>
            <person name="Smith M.W."/>
            <person name="Tsang A."/>
            <person name="Grigoriev I.V."/>
            <person name="Stajich J.E."/>
            <person name="Spatafora J.W."/>
        </authorList>
    </citation>
    <scope>NUCLEOTIDE SEQUENCE</scope>
    <source>
        <strain evidence="2">RSA 2281</strain>
    </source>
</reference>
<evidence type="ECO:0000313" key="3">
    <source>
        <dbReference type="Proteomes" id="UP001209540"/>
    </source>
</evidence>
<gene>
    <name evidence="2" type="ORF">BDA99DRAFT_578841</name>
</gene>
<organism evidence="2 3">
    <name type="scientific">Phascolomyces articulosus</name>
    <dbReference type="NCBI Taxonomy" id="60185"/>
    <lineage>
        <taxon>Eukaryota</taxon>
        <taxon>Fungi</taxon>
        <taxon>Fungi incertae sedis</taxon>
        <taxon>Mucoromycota</taxon>
        <taxon>Mucoromycotina</taxon>
        <taxon>Mucoromycetes</taxon>
        <taxon>Mucorales</taxon>
        <taxon>Lichtheimiaceae</taxon>
        <taxon>Phascolomyces</taxon>
    </lineage>
</organism>
<accession>A0AAD5KC86</accession>
<dbReference type="EMBL" id="JAIXMP010000010">
    <property type="protein sequence ID" value="KAI9266505.1"/>
    <property type="molecule type" value="Genomic_DNA"/>
</dbReference>